<sequence>MIYPIRNFLFILLFLPPVAFGQETDSLEENSISKLATTILDFVTLETKTFTISLFPTLDFNQRAGLSLGVLTPIVLKEEKKDIRNKYYRPTTIIPAFSYSTKNQLLFDYDMLLFTNNGWLIVNRMQIFDFPDTFFGIGEPQSETTQYDHFNFTSLGEVLFPIKDVFFLGLFYDFTYNRNSNIDGQTLNESITGFDKGTTLGLGVEFRWDQRDNILYPTEGHFWKANARYYFFDFNYWAATVDLRSFFKIRNDKNIIGVQFLWDIRTDGVPYYKLAVLGGSKRLRSIGNSNKYINNQIYFLQGEYRRKLFHRFAAVAFTGFGNHLSGFEGKAFNDIQYTYGLGLRIQLLQDDPLNFRIDFGLGNNSESAFFFTVREAF</sequence>
<comment type="subcellular location">
    <subcellularLocation>
        <location evidence="1">Membrane</location>
    </subcellularLocation>
</comment>
<protein>
    <recommendedName>
        <fullName evidence="4">Bacterial surface antigen (D15) domain-containing protein</fullName>
    </recommendedName>
</protein>
<name>A0A316A3I4_SEDFL</name>
<dbReference type="InterPro" id="IPR000184">
    <property type="entry name" value="Bac_surfAg_D15"/>
</dbReference>
<dbReference type="Pfam" id="PF01103">
    <property type="entry name" value="Omp85"/>
    <property type="match status" value="1"/>
</dbReference>
<keyword evidence="2" id="KW-0472">Membrane</keyword>
<feature type="chain" id="PRO_5016277839" description="Bacterial surface antigen (D15) domain-containing protein" evidence="3">
    <location>
        <begin position="22"/>
        <end position="377"/>
    </location>
</feature>
<evidence type="ECO:0000256" key="3">
    <source>
        <dbReference type="SAM" id="SignalP"/>
    </source>
</evidence>
<dbReference type="Proteomes" id="UP000245535">
    <property type="component" value="Unassembled WGS sequence"/>
</dbReference>
<accession>A0A316A3I4</accession>
<comment type="caution">
    <text evidence="5">The sequence shown here is derived from an EMBL/GenBank/DDBJ whole genome shotgun (WGS) entry which is preliminary data.</text>
</comment>
<dbReference type="GO" id="GO:0019867">
    <property type="term" value="C:outer membrane"/>
    <property type="evidence" value="ECO:0007669"/>
    <property type="project" value="InterPro"/>
</dbReference>
<dbReference type="EMBL" id="QGDO01000001">
    <property type="protein sequence ID" value="PWJ44287.1"/>
    <property type="molecule type" value="Genomic_DNA"/>
</dbReference>
<dbReference type="RefSeq" id="WP_109615790.1">
    <property type="nucleotide sequence ID" value="NZ_QGDO01000001.1"/>
</dbReference>
<dbReference type="OrthoDB" id="9771071at2"/>
<evidence type="ECO:0000256" key="2">
    <source>
        <dbReference type="ARBA" id="ARBA00023136"/>
    </source>
</evidence>
<dbReference type="Gene3D" id="2.40.160.50">
    <property type="entry name" value="membrane protein fhac: a member of the omp85/tpsb transporter family"/>
    <property type="match status" value="1"/>
</dbReference>
<keyword evidence="6" id="KW-1185">Reference proteome</keyword>
<feature type="signal peptide" evidence="3">
    <location>
        <begin position="1"/>
        <end position="21"/>
    </location>
</feature>
<keyword evidence="3" id="KW-0732">Signal</keyword>
<organism evidence="5 6">
    <name type="scientific">Sediminitomix flava</name>
    <dbReference type="NCBI Taxonomy" id="379075"/>
    <lineage>
        <taxon>Bacteria</taxon>
        <taxon>Pseudomonadati</taxon>
        <taxon>Bacteroidota</taxon>
        <taxon>Cytophagia</taxon>
        <taxon>Cytophagales</taxon>
        <taxon>Flammeovirgaceae</taxon>
        <taxon>Sediminitomix</taxon>
    </lineage>
</organism>
<dbReference type="AlphaFoldDB" id="A0A316A3I4"/>
<gene>
    <name evidence="5" type="ORF">BC781_101637</name>
</gene>
<evidence type="ECO:0000313" key="6">
    <source>
        <dbReference type="Proteomes" id="UP000245535"/>
    </source>
</evidence>
<proteinExistence type="predicted"/>
<evidence type="ECO:0000259" key="4">
    <source>
        <dbReference type="Pfam" id="PF01103"/>
    </source>
</evidence>
<evidence type="ECO:0000256" key="1">
    <source>
        <dbReference type="ARBA" id="ARBA00004370"/>
    </source>
</evidence>
<feature type="domain" description="Bacterial surface antigen (D15)" evidence="4">
    <location>
        <begin position="151"/>
        <end position="347"/>
    </location>
</feature>
<reference evidence="5 6" key="1">
    <citation type="submission" date="2018-03" db="EMBL/GenBank/DDBJ databases">
        <title>Genomic Encyclopedia of Archaeal and Bacterial Type Strains, Phase II (KMG-II): from individual species to whole genera.</title>
        <authorList>
            <person name="Goeker M."/>
        </authorList>
    </citation>
    <scope>NUCLEOTIDE SEQUENCE [LARGE SCALE GENOMIC DNA]</scope>
    <source>
        <strain evidence="5 6">DSM 28229</strain>
    </source>
</reference>
<evidence type="ECO:0000313" key="5">
    <source>
        <dbReference type="EMBL" id="PWJ44287.1"/>
    </source>
</evidence>